<keyword evidence="2" id="KW-0812">Transmembrane</keyword>
<feature type="non-terminal residue" evidence="3">
    <location>
        <position position="324"/>
    </location>
</feature>
<accession>A0A136IQW3</accession>
<evidence type="ECO:0000256" key="2">
    <source>
        <dbReference type="SAM" id="Phobius"/>
    </source>
</evidence>
<name>A0A136IQW3_9PEZI</name>
<dbReference type="OrthoDB" id="5142214at2759"/>
<gene>
    <name evidence="3" type="ORF">Micbo1qcDRAFT_167665</name>
</gene>
<dbReference type="Proteomes" id="UP000070501">
    <property type="component" value="Unassembled WGS sequence"/>
</dbReference>
<evidence type="ECO:0000313" key="4">
    <source>
        <dbReference type="Proteomes" id="UP000070501"/>
    </source>
</evidence>
<dbReference type="AlphaFoldDB" id="A0A136IQW3"/>
<reference evidence="4" key="1">
    <citation type="submission" date="2016-02" db="EMBL/GenBank/DDBJ databases">
        <title>Draft genome sequence of Microdochium bolleyi, a fungal endophyte of beachgrass.</title>
        <authorList>
            <consortium name="DOE Joint Genome Institute"/>
            <person name="David A.S."/>
            <person name="May G."/>
            <person name="Haridas S."/>
            <person name="Lim J."/>
            <person name="Wang M."/>
            <person name="Labutti K."/>
            <person name="Lipzen A."/>
            <person name="Barry K."/>
            <person name="Grigoriev I.V."/>
        </authorList>
    </citation>
    <scope>NUCLEOTIDE SEQUENCE [LARGE SCALE GENOMIC DNA]</scope>
    <source>
        <strain evidence="4">J235TASD1</strain>
    </source>
</reference>
<dbReference type="InParanoid" id="A0A136IQW3"/>
<dbReference type="PROSITE" id="PS51257">
    <property type="entry name" value="PROKAR_LIPOPROTEIN"/>
    <property type="match status" value="1"/>
</dbReference>
<proteinExistence type="predicted"/>
<evidence type="ECO:0000313" key="3">
    <source>
        <dbReference type="EMBL" id="KXJ87313.1"/>
    </source>
</evidence>
<keyword evidence="2" id="KW-0472">Membrane</keyword>
<feature type="transmembrane region" description="Helical" evidence="2">
    <location>
        <begin position="302"/>
        <end position="322"/>
    </location>
</feature>
<feature type="compositionally biased region" description="Basic and acidic residues" evidence="1">
    <location>
        <begin position="85"/>
        <end position="103"/>
    </location>
</feature>
<keyword evidence="2" id="KW-1133">Transmembrane helix</keyword>
<feature type="transmembrane region" description="Helical" evidence="2">
    <location>
        <begin position="227"/>
        <end position="246"/>
    </location>
</feature>
<evidence type="ECO:0000256" key="1">
    <source>
        <dbReference type="SAM" id="MobiDB-lite"/>
    </source>
</evidence>
<sequence>MARLPLPSAVRQPARHALAAAAVLCTLFVGCSVLATLAAGTMQMDGGYPDGAGYLLFSPLAPVHFYGILPSPEAPPLLSAMMKSSTHDDDKSHGDVSSETRKRSTADLDPYDVKISLFLNALGYEWPRSPTWGRSTGIIRNTNGGVIPDLPSAEFPTDLASIARRMGLDKDSYACLLAADSSSSQRLQPCSNTFLHAWWLYGNIYLTSASTPELLPTGSPRITTYDMFYPVLLHLAALAVLAFVAIKQWYLRAHYRPGNFFPGTSVVMYDCPRVLGDLCPCDRMCPSEHEGRAIRAAARRSGLVKVAGVYAVAVGAAALQGWRV</sequence>
<dbReference type="EMBL" id="KQ964263">
    <property type="protein sequence ID" value="KXJ87313.1"/>
    <property type="molecule type" value="Genomic_DNA"/>
</dbReference>
<keyword evidence="4" id="KW-1185">Reference proteome</keyword>
<organism evidence="3 4">
    <name type="scientific">Microdochium bolleyi</name>
    <dbReference type="NCBI Taxonomy" id="196109"/>
    <lineage>
        <taxon>Eukaryota</taxon>
        <taxon>Fungi</taxon>
        <taxon>Dikarya</taxon>
        <taxon>Ascomycota</taxon>
        <taxon>Pezizomycotina</taxon>
        <taxon>Sordariomycetes</taxon>
        <taxon>Xylariomycetidae</taxon>
        <taxon>Xylariales</taxon>
        <taxon>Microdochiaceae</taxon>
        <taxon>Microdochium</taxon>
    </lineage>
</organism>
<protein>
    <submittedName>
        <fullName evidence="3">Uncharacterized protein</fullName>
    </submittedName>
</protein>
<feature type="region of interest" description="Disordered" evidence="1">
    <location>
        <begin position="79"/>
        <end position="103"/>
    </location>
</feature>